<dbReference type="InterPro" id="IPR029016">
    <property type="entry name" value="GAF-like_dom_sf"/>
</dbReference>
<dbReference type="Proteomes" id="UP001491310">
    <property type="component" value="Unassembled WGS sequence"/>
</dbReference>
<dbReference type="SUPFAM" id="SSF55781">
    <property type="entry name" value="GAF domain-like"/>
    <property type="match status" value="1"/>
</dbReference>
<dbReference type="PROSITE" id="PS00107">
    <property type="entry name" value="PROTEIN_KINASE_ATP"/>
    <property type="match status" value="1"/>
</dbReference>
<feature type="region of interest" description="Disordered" evidence="2">
    <location>
        <begin position="1"/>
        <end position="38"/>
    </location>
</feature>
<reference evidence="4 5" key="1">
    <citation type="journal article" date="2024" name="Nat. Commun.">
        <title>Phylogenomics reveals the evolutionary origins of lichenization in chlorophyte algae.</title>
        <authorList>
            <person name="Puginier C."/>
            <person name="Libourel C."/>
            <person name="Otte J."/>
            <person name="Skaloud P."/>
            <person name="Haon M."/>
            <person name="Grisel S."/>
            <person name="Petersen M."/>
            <person name="Berrin J.G."/>
            <person name="Delaux P.M."/>
            <person name="Dal Grande F."/>
            <person name="Keller J."/>
        </authorList>
    </citation>
    <scope>NUCLEOTIDE SEQUENCE [LARGE SCALE GENOMIC DNA]</scope>
    <source>
        <strain evidence="4 5">SAG 216-7</strain>
    </source>
</reference>
<sequence>MGSTVSCMQAASAGVEDDRVTSGLHCSSSGRDAKAFSTLSRTGSKRLMGKQMDHAETAVVAECTPSRQQLSQPSRPPRSEAGTQASPFAERFTPRRVPQNDAGPNAFAAAAQSPFGRAITSPFDGRVATQGAASAPLSGPAGAGRGNCRSAFDSTPAEERCCQPSSLLVDGVDLRKELHIEPLLQLVGTVLQVDVVMLSVVSGDQFLIMRGKKLESQSATDASPLKRALHKFVTEPRCSNVIVSDTSSDWRMPSNAREDMGLGALCVMPLCNAMARRVGTLCLGTREPREFGAGPIGILTNLSELVVHEIEAAAERALQRQQSEKLLAAMDLYQDAFMLVDTTVAKWRILHLNLMAANQIGLPKEEAKDAIFWDVFEVRNPVTSERAEPWVPCEAAAAKGQKFVLHKVRRCGDPAEEPCQFTMRFRPACQEMQPNTFSCGLPIPQPKRPFYFVDVSVLPPAALASTGSVASSSASPSALPQRAMYSRMQCEAGQVQPVTPRGVCTPAMYSGQSHGSTLSESALSPTSAPFPGLELGYVIGRGAFGSVFRGTYNGEPVAVKVIVDNDQARVKDGLPVEAHITAGLSHSNVVRTIAHAWRPLTSHVSSSLSVWDSAGSALGPATCSDGETWLLLELCDRGTLQDAILAKFFVEDRGAAAKAQRKMGAILRTCAEVADGMAYLHARGIVHGDLTGSNVLLQSSEASSLGVTAKVADFGLSRDMLCASKIETRTCGTITHMPPELLSSDVMSKAADVYAFGVLMWEIYNGGRAWEGLNHAQVIHAVAIVHSSLEFPADTPLDYQHLSQRCMAADPELRPSFPEICRTLQSLQAFEAAA</sequence>
<dbReference type="InterPro" id="IPR011009">
    <property type="entry name" value="Kinase-like_dom_sf"/>
</dbReference>
<dbReference type="PANTHER" id="PTHR44329">
    <property type="entry name" value="SERINE/THREONINE-PROTEIN KINASE TNNI3K-RELATED"/>
    <property type="match status" value="1"/>
</dbReference>
<dbReference type="InterPro" id="IPR000719">
    <property type="entry name" value="Prot_kinase_dom"/>
</dbReference>
<dbReference type="EMBL" id="JALJOT010000012">
    <property type="protein sequence ID" value="KAK9905000.1"/>
    <property type="molecule type" value="Genomic_DNA"/>
</dbReference>
<dbReference type="SUPFAM" id="SSF56112">
    <property type="entry name" value="Protein kinase-like (PK-like)"/>
    <property type="match status" value="1"/>
</dbReference>
<dbReference type="Gene3D" id="1.10.510.10">
    <property type="entry name" value="Transferase(Phosphotransferase) domain 1"/>
    <property type="match status" value="1"/>
</dbReference>
<comment type="caution">
    <text evidence="4">The sequence shown here is derived from an EMBL/GenBank/DDBJ whole genome shotgun (WGS) entry which is preliminary data.</text>
</comment>
<dbReference type="PROSITE" id="PS50011">
    <property type="entry name" value="PROTEIN_KINASE_DOM"/>
    <property type="match status" value="1"/>
</dbReference>
<dbReference type="InterPro" id="IPR051681">
    <property type="entry name" value="Ser/Thr_Kinases-Pseudokinases"/>
</dbReference>
<evidence type="ECO:0000313" key="4">
    <source>
        <dbReference type="EMBL" id="KAK9905000.1"/>
    </source>
</evidence>
<dbReference type="InterPro" id="IPR008266">
    <property type="entry name" value="Tyr_kinase_AS"/>
</dbReference>
<dbReference type="PANTHER" id="PTHR44329:SF214">
    <property type="entry name" value="PROTEIN KINASE DOMAIN-CONTAINING PROTEIN"/>
    <property type="match status" value="1"/>
</dbReference>
<organism evidence="4 5">
    <name type="scientific">Coccomyxa subellipsoidea</name>
    <dbReference type="NCBI Taxonomy" id="248742"/>
    <lineage>
        <taxon>Eukaryota</taxon>
        <taxon>Viridiplantae</taxon>
        <taxon>Chlorophyta</taxon>
        <taxon>core chlorophytes</taxon>
        <taxon>Trebouxiophyceae</taxon>
        <taxon>Trebouxiophyceae incertae sedis</taxon>
        <taxon>Coccomyxaceae</taxon>
        <taxon>Coccomyxa</taxon>
    </lineage>
</organism>
<proteinExistence type="predicted"/>
<keyword evidence="5" id="KW-1185">Reference proteome</keyword>
<evidence type="ECO:0000259" key="3">
    <source>
        <dbReference type="PROSITE" id="PS50011"/>
    </source>
</evidence>
<dbReference type="InterPro" id="IPR001245">
    <property type="entry name" value="Ser-Thr/Tyr_kinase_cat_dom"/>
</dbReference>
<accession>A0ABR2YGN5</accession>
<keyword evidence="1" id="KW-0547">Nucleotide-binding</keyword>
<protein>
    <recommendedName>
        <fullName evidence="3">Protein kinase domain-containing protein</fullName>
    </recommendedName>
</protein>
<evidence type="ECO:0000256" key="2">
    <source>
        <dbReference type="SAM" id="MobiDB-lite"/>
    </source>
</evidence>
<feature type="domain" description="Protein kinase" evidence="3">
    <location>
        <begin position="533"/>
        <end position="831"/>
    </location>
</feature>
<evidence type="ECO:0000256" key="1">
    <source>
        <dbReference type="PROSITE-ProRule" id="PRU10141"/>
    </source>
</evidence>
<gene>
    <name evidence="4" type="ORF">WJX75_007452</name>
</gene>
<name>A0ABR2YGN5_9CHLO</name>
<dbReference type="PROSITE" id="PS00109">
    <property type="entry name" value="PROTEIN_KINASE_TYR"/>
    <property type="match status" value="1"/>
</dbReference>
<dbReference type="Pfam" id="PF07714">
    <property type="entry name" value="PK_Tyr_Ser-Thr"/>
    <property type="match status" value="2"/>
</dbReference>
<dbReference type="PRINTS" id="PR00109">
    <property type="entry name" value="TYRKINASE"/>
</dbReference>
<feature type="binding site" evidence="1">
    <location>
        <position position="560"/>
    </location>
    <ligand>
        <name>ATP</name>
        <dbReference type="ChEBI" id="CHEBI:30616"/>
    </ligand>
</feature>
<feature type="region of interest" description="Disordered" evidence="2">
    <location>
        <begin position="61"/>
        <end position="106"/>
    </location>
</feature>
<dbReference type="Gene3D" id="3.30.200.20">
    <property type="entry name" value="Phosphorylase Kinase, domain 1"/>
    <property type="match status" value="1"/>
</dbReference>
<evidence type="ECO:0000313" key="5">
    <source>
        <dbReference type="Proteomes" id="UP001491310"/>
    </source>
</evidence>
<dbReference type="InterPro" id="IPR017441">
    <property type="entry name" value="Protein_kinase_ATP_BS"/>
</dbReference>
<dbReference type="Gene3D" id="3.30.450.40">
    <property type="match status" value="1"/>
</dbReference>
<keyword evidence="1" id="KW-0067">ATP-binding</keyword>